<feature type="region of interest" description="Disordered" evidence="10">
    <location>
        <begin position="1"/>
        <end position="39"/>
    </location>
</feature>
<dbReference type="Proteomes" id="UP000791080">
    <property type="component" value="Unassembled WGS sequence"/>
</dbReference>
<dbReference type="InterPro" id="IPR010065">
    <property type="entry name" value="AA_ABC_transptr_permease_3TM"/>
</dbReference>
<dbReference type="PANTHER" id="PTHR30614">
    <property type="entry name" value="MEMBRANE COMPONENT OF AMINO ACID ABC TRANSPORTER"/>
    <property type="match status" value="1"/>
</dbReference>
<accession>A0ABT1JMW0</accession>
<comment type="similarity">
    <text evidence="2">Belongs to the binding-protein-dependent transport system permease family. HisMQ subfamily.</text>
</comment>
<keyword evidence="7 9" id="KW-1133">Transmembrane helix</keyword>
<keyword evidence="6" id="KW-0029">Amino-acid transport</keyword>
<evidence type="ECO:0000313" key="12">
    <source>
        <dbReference type="EMBL" id="MCP2333041.1"/>
    </source>
</evidence>
<keyword evidence="4" id="KW-1003">Cell membrane</keyword>
<evidence type="ECO:0000256" key="2">
    <source>
        <dbReference type="ARBA" id="ARBA00010072"/>
    </source>
</evidence>
<keyword evidence="13" id="KW-1185">Reference proteome</keyword>
<feature type="domain" description="ABC transmembrane type-1" evidence="11">
    <location>
        <begin position="91"/>
        <end position="283"/>
    </location>
</feature>
<evidence type="ECO:0000259" key="11">
    <source>
        <dbReference type="PROSITE" id="PS50928"/>
    </source>
</evidence>
<keyword evidence="3 9" id="KW-0813">Transport</keyword>
<dbReference type="Gene3D" id="1.10.3720.10">
    <property type="entry name" value="MetI-like"/>
    <property type="match status" value="1"/>
</dbReference>
<keyword evidence="8 9" id="KW-0472">Membrane</keyword>
<evidence type="ECO:0000256" key="3">
    <source>
        <dbReference type="ARBA" id="ARBA00022448"/>
    </source>
</evidence>
<feature type="transmembrane region" description="Helical" evidence="9">
    <location>
        <begin position="136"/>
        <end position="155"/>
    </location>
</feature>
<name>A0ABT1JMW0_ACTCY</name>
<dbReference type="EMBL" id="AUBJ02000001">
    <property type="protein sequence ID" value="MCP2333041.1"/>
    <property type="molecule type" value="Genomic_DNA"/>
</dbReference>
<evidence type="ECO:0000256" key="10">
    <source>
        <dbReference type="SAM" id="MobiDB-lite"/>
    </source>
</evidence>
<dbReference type="InterPro" id="IPR000515">
    <property type="entry name" value="MetI-like"/>
</dbReference>
<feature type="transmembrane region" description="Helical" evidence="9">
    <location>
        <begin position="95"/>
        <end position="115"/>
    </location>
</feature>
<evidence type="ECO:0000256" key="4">
    <source>
        <dbReference type="ARBA" id="ARBA00022475"/>
    </source>
</evidence>
<feature type="compositionally biased region" description="Basic and acidic residues" evidence="10">
    <location>
        <begin position="1"/>
        <end position="16"/>
    </location>
</feature>
<dbReference type="Pfam" id="PF00528">
    <property type="entry name" value="BPD_transp_1"/>
    <property type="match status" value="1"/>
</dbReference>
<dbReference type="NCBIfam" id="TIGR01726">
    <property type="entry name" value="HEQRo_perm_3TM"/>
    <property type="match status" value="1"/>
</dbReference>
<feature type="transmembrane region" description="Helical" evidence="9">
    <location>
        <begin position="44"/>
        <end position="64"/>
    </location>
</feature>
<organism evidence="12 13">
    <name type="scientific">Actinoalloteichus caeruleus DSM 43889</name>
    <dbReference type="NCBI Taxonomy" id="1120930"/>
    <lineage>
        <taxon>Bacteria</taxon>
        <taxon>Bacillati</taxon>
        <taxon>Actinomycetota</taxon>
        <taxon>Actinomycetes</taxon>
        <taxon>Pseudonocardiales</taxon>
        <taxon>Pseudonocardiaceae</taxon>
        <taxon>Actinoalloteichus</taxon>
        <taxon>Actinoalloteichus cyanogriseus</taxon>
    </lineage>
</organism>
<dbReference type="PROSITE" id="PS50928">
    <property type="entry name" value="ABC_TM1"/>
    <property type="match status" value="1"/>
</dbReference>
<evidence type="ECO:0000256" key="5">
    <source>
        <dbReference type="ARBA" id="ARBA00022692"/>
    </source>
</evidence>
<feature type="transmembrane region" description="Helical" evidence="9">
    <location>
        <begin position="262"/>
        <end position="282"/>
    </location>
</feature>
<reference evidence="12 13" key="1">
    <citation type="submission" date="2013-07" db="EMBL/GenBank/DDBJ databases">
        <authorList>
            <consortium name="DOE Joint Genome Institute"/>
            <person name="Reeve W."/>
            <person name="Huntemann M."/>
            <person name="Han J."/>
            <person name="Chen A."/>
            <person name="Kyrpides N."/>
            <person name="Mavromatis K."/>
            <person name="Markowitz V."/>
            <person name="Palaniappan K."/>
            <person name="Ivanova N."/>
            <person name="Schaumberg A."/>
            <person name="Pati A."/>
            <person name="Liolios K."/>
            <person name="Nordberg H.P."/>
            <person name="Cantor M.N."/>
            <person name="Hua S.X."/>
            <person name="Woyke T."/>
        </authorList>
    </citation>
    <scope>NUCLEOTIDE SEQUENCE [LARGE SCALE GENOMIC DNA]</scope>
    <source>
        <strain evidence="12 13">DSM 43889</strain>
    </source>
</reference>
<evidence type="ECO:0000313" key="13">
    <source>
        <dbReference type="Proteomes" id="UP000791080"/>
    </source>
</evidence>
<gene>
    <name evidence="12" type="ORF">G443_003311</name>
</gene>
<dbReference type="InterPro" id="IPR043429">
    <property type="entry name" value="ArtM/GltK/GlnP/TcyL/YhdX-like"/>
</dbReference>
<proteinExistence type="inferred from homology"/>
<dbReference type="PANTHER" id="PTHR30614:SF20">
    <property type="entry name" value="GLUTAMINE TRANSPORT SYSTEM PERMEASE PROTEIN GLNP"/>
    <property type="match status" value="1"/>
</dbReference>
<evidence type="ECO:0000256" key="6">
    <source>
        <dbReference type="ARBA" id="ARBA00022970"/>
    </source>
</evidence>
<protein>
    <submittedName>
        <fullName evidence="12">Polar amino acid transport system permease protein</fullName>
    </submittedName>
</protein>
<dbReference type="CDD" id="cd06261">
    <property type="entry name" value="TM_PBP2"/>
    <property type="match status" value="1"/>
</dbReference>
<comment type="caution">
    <text evidence="12">The sequence shown here is derived from an EMBL/GenBank/DDBJ whole genome shotgun (WGS) entry which is preliminary data.</text>
</comment>
<evidence type="ECO:0000256" key="7">
    <source>
        <dbReference type="ARBA" id="ARBA00022989"/>
    </source>
</evidence>
<sequence>MSRDTELGDTQHRDQEPPGEPGRRTPAPTAPPRRRMSKRQRARLFRGIQYGILVVALLVLVLAADWDSLGRAFFDPAVIVNQFPEVMTVALVNTITYTAMGFAFALAFGLVIALMRLSSVGPYRWIATLYIEFFRGLPALLVFLALGVGVGYAFGLNLDRSISIMLALGLVGGAYIAETIRAGIQAVPKGQVEAARSLGMSPARTMITVVIPQAFRIILPPLTNELILLTKDSSLAFILGSTLAQHELTQFARNALNTDRSLTPIVVAGFCYLMITLPLSYLSRRLERRFGKGAKTGPGRE</sequence>
<dbReference type="InterPro" id="IPR035906">
    <property type="entry name" value="MetI-like_sf"/>
</dbReference>
<evidence type="ECO:0000256" key="1">
    <source>
        <dbReference type="ARBA" id="ARBA00004651"/>
    </source>
</evidence>
<dbReference type="SUPFAM" id="SSF161098">
    <property type="entry name" value="MetI-like"/>
    <property type="match status" value="1"/>
</dbReference>
<evidence type="ECO:0000256" key="9">
    <source>
        <dbReference type="RuleBase" id="RU363032"/>
    </source>
</evidence>
<evidence type="ECO:0000256" key="8">
    <source>
        <dbReference type="ARBA" id="ARBA00023136"/>
    </source>
</evidence>
<comment type="subcellular location">
    <subcellularLocation>
        <location evidence="1 9">Cell membrane</location>
        <topology evidence="1 9">Multi-pass membrane protein</topology>
    </subcellularLocation>
</comment>
<reference evidence="12 13" key="2">
    <citation type="submission" date="2022-06" db="EMBL/GenBank/DDBJ databases">
        <title>Genomic Encyclopedia of Type Strains, Phase I: the one thousand microbial genomes (KMG-I) project.</title>
        <authorList>
            <person name="Kyrpides N."/>
        </authorList>
    </citation>
    <scope>NUCLEOTIDE SEQUENCE [LARGE SCALE GENOMIC DNA]</scope>
    <source>
        <strain evidence="12 13">DSM 43889</strain>
    </source>
</reference>
<keyword evidence="5 9" id="KW-0812">Transmembrane</keyword>